<name>A0A4Y2N4X2_ARAVE</name>
<keyword evidence="2" id="KW-1185">Reference proteome</keyword>
<organism evidence="1 2">
    <name type="scientific">Araneus ventricosus</name>
    <name type="common">Orbweaver spider</name>
    <name type="synonym">Epeira ventricosa</name>
    <dbReference type="NCBI Taxonomy" id="182803"/>
    <lineage>
        <taxon>Eukaryota</taxon>
        <taxon>Metazoa</taxon>
        <taxon>Ecdysozoa</taxon>
        <taxon>Arthropoda</taxon>
        <taxon>Chelicerata</taxon>
        <taxon>Arachnida</taxon>
        <taxon>Araneae</taxon>
        <taxon>Araneomorphae</taxon>
        <taxon>Entelegynae</taxon>
        <taxon>Araneoidea</taxon>
        <taxon>Araneidae</taxon>
        <taxon>Araneus</taxon>
    </lineage>
</organism>
<accession>A0A4Y2N4X2</accession>
<dbReference type="Proteomes" id="UP000499080">
    <property type="component" value="Unassembled WGS sequence"/>
</dbReference>
<dbReference type="EMBL" id="BGPR01008529">
    <property type="protein sequence ID" value="GBN34401.1"/>
    <property type="molecule type" value="Genomic_DNA"/>
</dbReference>
<evidence type="ECO:0000313" key="2">
    <source>
        <dbReference type="Proteomes" id="UP000499080"/>
    </source>
</evidence>
<protein>
    <recommendedName>
        <fullName evidence="3">Reverse transcriptase domain-containing protein</fullName>
    </recommendedName>
</protein>
<sequence length="124" mass="14899">MRAEYNRSRANYKKQLWIAKRESWELFHQNYKDTLCIFKMMAFEKSKKVTKILVKPNDKSDASMMERVEMFLDHFFPWSTNSLMETYTPDQERFQEFTEKEVGLIIKNLKEGKAPGLDGLNYRI</sequence>
<evidence type="ECO:0008006" key="3">
    <source>
        <dbReference type="Google" id="ProtNLM"/>
    </source>
</evidence>
<dbReference type="AlphaFoldDB" id="A0A4Y2N4X2"/>
<reference evidence="1 2" key="1">
    <citation type="journal article" date="2019" name="Sci. Rep.">
        <title>Orb-weaving spider Araneus ventricosus genome elucidates the spidroin gene catalogue.</title>
        <authorList>
            <person name="Kono N."/>
            <person name="Nakamura H."/>
            <person name="Ohtoshi R."/>
            <person name="Moran D.A.P."/>
            <person name="Shinohara A."/>
            <person name="Yoshida Y."/>
            <person name="Fujiwara M."/>
            <person name="Mori M."/>
            <person name="Tomita M."/>
            <person name="Arakawa K."/>
        </authorList>
    </citation>
    <scope>NUCLEOTIDE SEQUENCE [LARGE SCALE GENOMIC DNA]</scope>
</reference>
<gene>
    <name evidence="1" type="ORF">AVEN_186511_1</name>
</gene>
<evidence type="ECO:0000313" key="1">
    <source>
        <dbReference type="EMBL" id="GBN34401.1"/>
    </source>
</evidence>
<proteinExistence type="predicted"/>
<comment type="caution">
    <text evidence="1">The sequence shown here is derived from an EMBL/GenBank/DDBJ whole genome shotgun (WGS) entry which is preliminary data.</text>
</comment>